<reference evidence="1" key="2">
    <citation type="journal article" date="2022" name="New Phytol.">
        <title>Evolutionary transition to the ectomycorrhizal habit in the genomes of a hyperdiverse lineage of mushroom-forming fungi.</title>
        <authorList>
            <person name="Looney B."/>
            <person name="Miyauchi S."/>
            <person name="Morin E."/>
            <person name="Drula E."/>
            <person name="Courty P.E."/>
            <person name="Kohler A."/>
            <person name="Kuo A."/>
            <person name="LaButti K."/>
            <person name="Pangilinan J."/>
            <person name="Lipzen A."/>
            <person name="Riley R."/>
            <person name="Andreopoulos W."/>
            <person name="He G."/>
            <person name="Johnson J."/>
            <person name="Nolan M."/>
            <person name="Tritt A."/>
            <person name="Barry K.W."/>
            <person name="Grigoriev I.V."/>
            <person name="Nagy L.G."/>
            <person name="Hibbett D."/>
            <person name="Henrissat B."/>
            <person name="Matheny P.B."/>
            <person name="Labbe J."/>
            <person name="Martin F.M."/>
        </authorList>
    </citation>
    <scope>NUCLEOTIDE SEQUENCE</scope>
    <source>
        <strain evidence="1">FP105234-sp</strain>
    </source>
</reference>
<proteinExistence type="predicted"/>
<gene>
    <name evidence="1" type="ORF">FA95DRAFT_1613986</name>
</gene>
<protein>
    <submittedName>
        <fullName evidence="1">Uncharacterized protein</fullName>
    </submittedName>
</protein>
<accession>A0ACB8R0R3</accession>
<evidence type="ECO:0000313" key="2">
    <source>
        <dbReference type="Proteomes" id="UP000814033"/>
    </source>
</evidence>
<dbReference type="Proteomes" id="UP000814033">
    <property type="component" value="Unassembled WGS sequence"/>
</dbReference>
<keyword evidence="2" id="KW-1185">Reference proteome</keyword>
<organism evidence="1 2">
    <name type="scientific">Auriscalpium vulgare</name>
    <dbReference type="NCBI Taxonomy" id="40419"/>
    <lineage>
        <taxon>Eukaryota</taxon>
        <taxon>Fungi</taxon>
        <taxon>Dikarya</taxon>
        <taxon>Basidiomycota</taxon>
        <taxon>Agaricomycotina</taxon>
        <taxon>Agaricomycetes</taxon>
        <taxon>Russulales</taxon>
        <taxon>Auriscalpiaceae</taxon>
        <taxon>Auriscalpium</taxon>
    </lineage>
</organism>
<name>A0ACB8R0R3_9AGAM</name>
<comment type="caution">
    <text evidence="1">The sequence shown here is derived from an EMBL/GenBank/DDBJ whole genome shotgun (WGS) entry which is preliminary data.</text>
</comment>
<reference evidence="1" key="1">
    <citation type="submission" date="2021-02" db="EMBL/GenBank/DDBJ databases">
        <authorList>
            <consortium name="DOE Joint Genome Institute"/>
            <person name="Ahrendt S."/>
            <person name="Looney B.P."/>
            <person name="Miyauchi S."/>
            <person name="Morin E."/>
            <person name="Drula E."/>
            <person name="Courty P.E."/>
            <person name="Chicoki N."/>
            <person name="Fauchery L."/>
            <person name="Kohler A."/>
            <person name="Kuo A."/>
            <person name="Labutti K."/>
            <person name="Pangilinan J."/>
            <person name="Lipzen A."/>
            <person name="Riley R."/>
            <person name="Andreopoulos W."/>
            <person name="He G."/>
            <person name="Johnson J."/>
            <person name="Barry K.W."/>
            <person name="Grigoriev I.V."/>
            <person name="Nagy L."/>
            <person name="Hibbett D."/>
            <person name="Henrissat B."/>
            <person name="Matheny P.B."/>
            <person name="Labbe J."/>
            <person name="Martin F."/>
        </authorList>
    </citation>
    <scope>NUCLEOTIDE SEQUENCE</scope>
    <source>
        <strain evidence="1">FP105234-sp</strain>
    </source>
</reference>
<evidence type="ECO:0000313" key="1">
    <source>
        <dbReference type="EMBL" id="KAI0037679.1"/>
    </source>
</evidence>
<sequence>MVDPSVGGKTVIDTPHGKNPIGTFWKPEYVFIDAAFLENLPAREFSNGTAEVTAAIWDEEEFSALESRSGEIFAAIQTASADYAGRIKTTRSVLQPKNFSSP</sequence>
<dbReference type="EMBL" id="MU276784">
    <property type="protein sequence ID" value="KAI0037679.1"/>
    <property type="molecule type" value="Genomic_DNA"/>
</dbReference>